<evidence type="ECO:0000313" key="2">
    <source>
        <dbReference type="EMBL" id="CAK9034870.1"/>
    </source>
</evidence>
<feature type="region of interest" description="Disordered" evidence="1">
    <location>
        <begin position="454"/>
        <end position="474"/>
    </location>
</feature>
<evidence type="ECO:0000313" key="3">
    <source>
        <dbReference type="Proteomes" id="UP001642484"/>
    </source>
</evidence>
<accession>A0ABP0L6U5</accession>
<keyword evidence="3" id="KW-1185">Reference proteome</keyword>
<name>A0ABP0L6U5_9DINO</name>
<organism evidence="2 3">
    <name type="scientific">Durusdinium trenchii</name>
    <dbReference type="NCBI Taxonomy" id="1381693"/>
    <lineage>
        <taxon>Eukaryota</taxon>
        <taxon>Sar</taxon>
        <taxon>Alveolata</taxon>
        <taxon>Dinophyceae</taxon>
        <taxon>Suessiales</taxon>
        <taxon>Symbiodiniaceae</taxon>
        <taxon>Durusdinium</taxon>
    </lineage>
</organism>
<feature type="compositionally biased region" description="Low complexity" evidence="1">
    <location>
        <begin position="454"/>
        <end position="463"/>
    </location>
</feature>
<dbReference type="PROSITE" id="PS50096">
    <property type="entry name" value="IQ"/>
    <property type="match status" value="1"/>
</dbReference>
<reference evidence="2 3" key="1">
    <citation type="submission" date="2024-02" db="EMBL/GenBank/DDBJ databases">
        <authorList>
            <person name="Chen Y."/>
            <person name="Shah S."/>
            <person name="Dougan E. K."/>
            <person name="Thang M."/>
            <person name="Chan C."/>
        </authorList>
    </citation>
    <scope>NUCLEOTIDE SEQUENCE [LARGE SCALE GENOMIC DNA]</scope>
</reference>
<dbReference type="Proteomes" id="UP001642484">
    <property type="component" value="Unassembled WGS sequence"/>
</dbReference>
<dbReference type="EMBL" id="CAXAMN010011281">
    <property type="protein sequence ID" value="CAK9034870.1"/>
    <property type="molecule type" value="Genomic_DNA"/>
</dbReference>
<proteinExistence type="predicted"/>
<comment type="caution">
    <text evidence="2">The sequence shown here is derived from an EMBL/GenBank/DDBJ whole genome shotgun (WGS) entry which is preliminary data.</text>
</comment>
<feature type="region of interest" description="Disordered" evidence="1">
    <location>
        <begin position="370"/>
        <end position="393"/>
    </location>
</feature>
<protein>
    <submittedName>
        <fullName evidence="2">Uncharacterized protein</fullName>
    </submittedName>
</protein>
<sequence length="762" mass="84784">MQAFADFSNVCILPNQEKGEMHLNALGQKPRAQELCRLTTPEALGDRNHRRAQGPHASEGALKSAATKVQALERGRKARKQVKLRPCRLCGQQYGKQFSRLASGTRCGGQRWHCCWCGCYRSLLGVRAPNKQLCVAYTALLLMHLPWPEPSWFYAIWFAVNWPTFGPKGKAKASAAEKEAALRAEVIEFQRLHPGERPKSRSSLYEKLRRAGALHLLEAREAETEEQRRQRLKQELDAALRAGVLNFLKDKTIFDGLHMLADLSEESLQRYSPDILAHRRVFLMDVILAVTRGLEPAGKFGMTAVSSEEQVGAYQQLEEWPLLTFDDTRQFRDSVRTFCDEKGRFPDKDGGDPLDKALLSGIAKAEVPDFETGAGAEAEEPAEVPAAETSEDESDILHVDAGVEMAQSSSLAVATALEHLPGFPRADLLPRPLCQDTDGSFVYELDAWSRATARSATTSSGSTKRPWPGRPHPDREQFCETHNLRLHFLSQVAQQYLLRQHRLRAFAADAGGGGDCFFLSVAVCLQLWREQCVTFPPTLQALLADRPSRRVLAQRLRDIIGRAVLQWSPRRFVDFLTTCLMDELAGTWLDQWKMSQVIAGTCFAFMQTVNEVTTITEDSRGHLVLQCKHGEEVGVVRHSIMNGSDVLQSLQSVIARHVSEAGNKHWATHWDVDVLAKELKICFCIVGNEPVSAPVTGEDLPANCLHSYAAAVEDPAAYVCLYNVSHQHFQVLVLDVDSGFQSACLPAELPTSLADALRKLQS</sequence>
<gene>
    <name evidence="2" type="ORF">CCMP2556_LOCUS19683</name>
</gene>
<evidence type="ECO:0000256" key="1">
    <source>
        <dbReference type="SAM" id="MobiDB-lite"/>
    </source>
</evidence>